<accession>A0A6C0K3K8</accession>
<evidence type="ECO:0000313" key="1">
    <source>
        <dbReference type="EMBL" id="QHU11277.1"/>
    </source>
</evidence>
<dbReference type="InterPro" id="IPR038763">
    <property type="entry name" value="DHH_sf"/>
</dbReference>
<dbReference type="AlphaFoldDB" id="A0A6C0K3K8"/>
<protein>
    <recommendedName>
        <fullName evidence="2">DHH family protein</fullName>
    </recommendedName>
</protein>
<reference evidence="1" key="1">
    <citation type="journal article" date="2020" name="Nature">
        <title>Giant virus diversity and host interactions through global metagenomics.</title>
        <authorList>
            <person name="Schulz F."/>
            <person name="Roux S."/>
            <person name="Paez-Espino D."/>
            <person name="Jungbluth S."/>
            <person name="Walsh D.A."/>
            <person name="Denef V.J."/>
            <person name="McMahon K.D."/>
            <person name="Konstantinidis K.T."/>
            <person name="Eloe-Fadrosh E.A."/>
            <person name="Kyrpides N.C."/>
            <person name="Woyke T."/>
        </authorList>
    </citation>
    <scope>NUCLEOTIDE SEQUENCE</scope>
    <source>
        <strain evidence="1">GVMAG-S-1101165-84</strain>
    </source>
</reference>
<name>A0A6C0K3K8_9ZZZZ</name>
<proteinExistence type="predicted"/>
<evidence type="ECO:0008006" key="2">
    <source>
        <dbReference type="Google" id="ProtNLM"/>
    </source>
</evidence>
<sequence length="341" mass="37699">MSSNYVYPVEDTSSNSLPTPKPILDIITHGNCADGWGAAFLFYKTYRWDHEVRVHPVAPSNEATWPSVEAVRGHKLLFVDVTCGARMADYAAAAASVRIVDHHPAAKAHLGLAGDAGCFAEDCCATRLAWTLTYPGFPEPAWVTYINQIDMWQDVTEQTLAFREMVTPIARLAVTNSPAEALMAMEELVQRMEDPEEECAIYLEGIELYRDKIAALEALLAVCPQFHGTIDEPLQVKWNLPKAWIGKTIFVANTSKNFIGTAIMDTTVLSQHVFDLNPGTTIFVNYHVVTWNYKGKPFCKYVYHARAKGVDLTECAALDGHASAAGGQFQPPKPMDCPFVI</sequence>
<organism evidence="1">
    <name type="scientific">viral metagenome</name>
    <dbReference type="NCBI Taxonomy" id="1070528"/>
    <lineage>
        <taxon>unclassified sequences</taxon>
        <taxon>metagenomes</taxon>
        <taxon>organismal metagenomes</taxon>
    </lineage>
</organism>
<dbReference type="SUPFAM" id="SSF64182">
    <property type="entry name" value="DHH phosphoesterases"/>
    <property type="match status" value="1"/>
</dbReference>
<dbReference type="EMBL" id="MN740780">
    <property type="protein sequence ID" value="QHU11277.1"/>
    <property type="molecule type" value="Genomic_DNA"/>
</dbReference>